<dbReference type="EMBL" id="CALNXI010000352">
    <property type="protein sequence ID" value="CAH3025430.1"/>
    <property type="molecule type" value="Genomic_DNA"/>
</dbReference>
<gene>
    <name evidence="2" type="ORF">PEVE_00026075</name>
</gene>
<dbReference type="SUPFAM" id="SSF50729">
    <property type="entry name" value="PH domain-like"/>
    <property type="match status" value="1"/>
</dbReference>
<accession>A0ABN8M739</accession>
<comment type="caution">
    <text evidence="2">The sequence shown here is derived from an EMBL/GenBank/DDBJ whole genome shotgun (WGS) entry which is preliminary data.</text>
</comment>
<dbReference type="Gene3D" id="2.30.29.30">
    <property type="entry name" value="Pleckstrin-homology domain (PH domain)/Phosphotyrosine-binding domain (PTB)"/>
    <property type="match status" value="1"/>
</dbReference>
<evidence type="ECO:0000313" key="2">
    <source>
        <dbReference type="EMBL" id="CAH3025430.1"/>
    </source>
</evidence>
<sequence length="153" mass="17519">MNENMAETKSGFLELRDTSLNRHVRLMAVAYTRVSDPFVVFYSDSAWMWKKPCAFLKLKTCIVTENSEVSFTLTPQGERIGNSTGMLCFTAESPKEKEEWVRVLKDIEREDEKTVKKINRGARKSRILPAIEESFTEEIAVVEPRRSSLIPAV</sequence>
<dbReference type="InterPro" id="IPR011993">
    <property type="entry name" value="PH-like_dom_sf"/>
</dbReference>
<reference evidence="2 3" key="1">
    <citation type="submission" date="2022-05" db="EMBL/GenBank/DDBJ databases">
        <authorList>
            <consortium name="Genoscope - CEA"/>
            <person name="William W."/>
        </authorList>
    </citation>
    <scope>NUCLEOTIDE SEQUENCE [LARGE SCALE GENOMIC DNA]</scope>
</reference>
<dbReference type="InterPro" id="IPR001849">
    <property type="entry name" value="PH_domain"/>
</dbReference>
<evidence type="ECO:0000313" key="3">
    <source>
        <dbReference type="Proteomes" id="UP001159427"/>
    </source>
</evidence>
<organism evidence="2 3">
    <name type="scientific">Porites evermanni</name>
    <dbReference type="NCBI Taxonomy" id="104178"/>
    <lineage>
        <taxon>Eukaryota</taxon>
        <taxon>Metazoa</taxon>
        <taxon>Cnidaria</taxon>
        <taxon>Anthozoa</taxon>
        <taxon>Hexacorallia</taxon>
        <taxon>Scleractinia</taxon>
        <taxon>Fungiina</taxon>
        <taxon>Poritidae</taxon>
        <taxon>Porites</taxon>
    </lineage>
</organism>
<proteinExistence type="predicted"/>
<name>A0ABN8M739_9CNID</name>
<dbReference type="Proteomes" id="UP001159427">
    <property type="component" value="Unassembled WGS sequence"/>
</dbReference>
<protein>
    <recommendedName>
        <fullName evidence="1">PH domain-containing protein</fullName>
    </recommendedName>
</protein>
<evidence type="ECO:0000259" key="1">
    <source>
        <dbReference type="PROSITE" id="PS50003"/>
    </source>
</evidence>
<keyword evidence="3" id="KW-1185">Reference proteome</keyword>
<dbReference type="CDD" id="cd00821">
    <property type="entry name" value="PH"/>
    <property type="match status" value="1"/>
</dbReference>
<dbReference type="SMART" id="SM00233">
    <property type="entry name" value="PH"/>
    <property type="match status" value="1"/>
</dbReference>
<feature type="domain" description="PH" evidence="1">
    <location>
        <begin position="6"/>
        <end position="109"/>
    </location>
</feature>
<dbReference type="PROSITE" id="PS50003">
    <property type="entry name" value="PH_DOMAIN"/>
    <property type="match status" value="1"/>
</dbReference>